<dbReference type="CDD" id="cd02603">
    <property type="entry name" value="HAD_sEH-N_like"/>
    <property type="match status" value="1"/>
</dbReference>
<gene>
    <name evidence="1" type="ORF">ACFSJU_06050</name>
</gene>
<dbReference type="EC" id="3.1.3.-" evidence="1"/>
<dbReference type="PRINTS" id="PR00413">
    <property type="entry name" value="HADHALOGNASE"/>
</dbReference>
<evidence type="ECO:0000313" key="1">
    <source>
        <dbReference type="EMBL" id="MFD2161949.1"/>
    </source>
</evidence>
<dbReference type="SUPFAM" id="SSF56784">
    <property type="entry name" value="HAD-like"/>
    <property type="match status" value="1"/>
</dbReference>
<dbReference type="InterPro" id="IPR023214">
    <property type="entry name" value="HAD_sf"/>
</dbReference>
<organism evidence="1 2">
    <name type="scientific">Paradesertivirga mongoliensis</name>
    <dbReference type="NCBI Taxonomy" id="2100740"/>
    <lineage>
        <taxon>Bacteria</taxon>
        <taxon>Pseudomonadati</taxon>
        <taxon>Bacteroidota</taxon>
        <taxon>Sphingobacteriia</taxon>
        <taxon>Sphingobacteriales</taxon>
        <taxon>Sphingobacteriaceae</taxon>
        <taxon>Paradesertivirga</taxon>
    </lineage>
</organism>
<dbReference type="PANTHER" id="PTHR43611">
    <property type="entry name" value="ALPHA-D-GLUCOSE 1-PHOSPHATE PHOSPHATASE"/>
    <property type="match status" value="1"/>
</dbReference>
<dbReference type="NCBIfam" id="TIGR01509">
    <property type="entry name" value="HAD-SF-IA-v3"/>
    <property type="match status" value="1"/>
</dbReference>
<dbReference type="PANTHER" id="PTHR43611:SF3">
    <property type="entry name" value="FLAVIN MONONUCLEOTIDE HYDROLASE 1, CHLOROPLATIC"/>
    <property type="match status" value="1"/>
</dbReference>
<dbReference type="Proteomes" id="UP001597387">
    <property type="component" value="Unassembled WGS sequence"/>
</dbReference>
<dbReference type="SFLD" id="SFLDG01129">
    <property type="entry name" value="C1.5:_HAD__Beta-PGM__Phosphata"/>
    <property type="match status" value="1"/>
</dbReference>
<dbReference type="InterPro" id="IPR006439">
    <property type="entry name" value="HAD-SF_hydro_IA"/>
</dbReference>
<dbReference type="EMBL" id="JBHUHZ010000001">
    <property type="protein sequence ID" value="MFD2161949.1"/>
    <property type="molecule type" value="Genomic_DNA"/>
</dbReference>
<dbReference type="Pfam" id="PF00702">
    <property type="entry name" value="Hydrolase"/>
    <property type="match status" value="1"/>
</dbReference>
<sequence length="201" mass="23497">MIKAIIFDLGGVLVDWNPKYLYQKIFTDESEMKSFLETICTNDWNEEQDAGRTLQEATEVLIKEYPEQEENIKAYYGRWEEMLNGPIEGTVEIFKQLKEFGKYKIYALTNWSAETFPIAKQKYDFLNWFDGVVVSGTEKIRKPDPAFFQILLDRYNLKPEEVLFIDDNFRNVKSALKMGIDSIHFISPEELHAELVDRGGL</sequence>
<keyword evidence="1" id="KW-0378">Hydrolase</keyword>
<dbReference type="InterPro" id="IPR023198">
    <property type="entry name" value="PGP-like_dom2"/>
</dbReference>
<dbReference type="InterPro" id="IPR036412">
    <property type="entry name" value="HAD-like_sf"/>
</dbReference>
<evidence type="ECO:0000313" key="2">
    <source>
        <dbReference type="Proteomes" id="UP001597387"/>
    </source>
</evidence>
<reference evidence="2" key="1">
    <citation type="journal article" date="2019" name="Int. J. Syst. Evol. Microbiol.">
        <title>The Global Catalogue of Microorganisms (GCM) 10K type strain sequencing project: providing services to taxonomists for standard genome sequencing and annotation.</title>
        <authorList>
            <consortium name="The Broad Institute Genomics Platform"/>
            <consortium name="The Broad Institute Genome Sequencing Center for Infectious Disease"/>
            <person name="Wu L."/>
            <person name="Ma J."/>
        </authorList>
    </citation>
    <scope>NUCLEOTIDE SEQUENCE [LARGE SCALE GENOMIC DNA]</scope>
    <source>
        <strain evidence="2">KCTC 42217</strain>
    </source>
</reference>
<keyword evidence="2" id="KW-1185">Reference proteome</keyword>
<dbReference type="SFLD" id="SFLDS00003">
    <property type="entry name" value="Haloacid_Dehalogenase"/>
    <property type="match status" value="1"/>
</dbReference>
<proteinExistence type="predicted"/>
<protein>
    <submittedName>
        <fullName evidence="1">HAD family hydrolase</fullName>
        <ecNumber evidence="1">3.1.3.-</ecNumber>
    </submittedName>
</protein>
<comment type="caution">
    <text evidence="1">The sequence shown here is derived from an EMBL/GenBank/DDBJ whole genome shotgun (WGS) entry which is preliminary data.</text>
</comment>
<name>A0ABW4ZJV5_9SPHI</name>
<dbReference type="Gene3D" id="1.10.150.240">
    <property type="entry name" value="Putative phosphatase, domain 2"/>
    <property type="match status" value="1"/>
</dbReference>
<accession>A0ABW4ZJV5</accession>
<dbReference type="RefSeq" id="WP_255898238.1">
    <property type="nucleotide sequence ID" value="NZ_JAFMZO010000001.1"/>
</dbReference>
<dbReference type="GO" id="GO:0016787">
    <property type="term" value="F:hydrolase activity"/>
    <property type="evidence" value="ECO:0007669"/>
    <property type="project" value="UniProtKB-KW"/>
</dbReference>
<dbReference type="Gene3D" id="3.40.50.1000">
    <property type="entry name" value="HAD superfamily/HAD-like"/>
    <property type="match status" value="1"/>
</dbReference>